<sequence>MSMLKAVKSAQFVPPTADFYLNRLNKGTTQTTEATQLAPANAIKNLTPVLFLNKVLAANTKLRKAGNPYPEAETSGRTIEFHSTKKLATSRSSPRSFHSLKWVTI</sequence>
<organism evidence="1 2">
    <name type="scientific">Dorcoceras hygrometricum</name>
    <dbReference type="NCBI Taxonomy" id="472368"/>
    <lineage>
        <taxon>Eukaryota</taxon>
        <taxon>Viridiplantae</taxon>
        <taxon>Streptophyta</taxon>
        <taxon>Embryophyta</taxon>
        <taxon>Tracheophyta</taxon>
        <taxon>Spermatophyta</taxon>
        <taxon>Magnoliopsida</taxon>
        <taxon>eudicotyledons</taxon>
        <taxon>Gunneridae</taxon>
        <taxon>Pentapetalae</taxon>
        <taxon>asterids</taxon>
        <taxon>lamiids</taxon>
        <taxon>Lamiales</taxon>
        <taxon>Gesneriaceae</taxon>
        <taxon>Didymocarpoideae</taxon>
        <taxon>Trichosporeae</taxon>
        <taxon>Loxocarpinae</taxon>
        <taxon>Dorcoceras</taxon>
    </lineage>
</organism>
<evidence type="ECO:0000313" key="2">
    <source>
        <dbReference type="Proteomes" id="UP000250235"/>
    </source>
</evidence>
<evidence type="ECO:0000313" key="1">
    <source>
        <dbReference type="EMBL" id="KZV56652.1"/>
    </source>
</evidence>
<dbReference type="Proteomes" id="UP000250235">
    <property type="component" value="Unassembled WGS sequence"/>
</dbReference>
<accession>A0A2Z7DAN1</accession>
<name>A0A2Z7DAN1_9LAMI</name>
<reference evidence="1 2" key="1">
    <citation type="journal article" date="2015" name="Proc. Natl. Acad. Sci. U.S.A.">
        <title>The resurrection genome of Boea hygrometrica: A blueprint for survival of dehydration.</title>
        <authorList>
            <person name="Xiao L."/>
            <person name="Yang G."/>
            <person name="Zhang L."/>
            <person name="Yang X."/>
            <person name="Zhao S."/>
            <person name="Ji Z."/>
            <person name="Zhou Q."/>
            <person name="Hu M."/>
            <person name="Wang Y."/>
            <person name="Chen M."/>
            <person name="Xu Y."/>
            <person name="Jin H."/>
            <person name="Xiao X."/>
            <person name="Hu G."/>
            <person name="Bao F."/>
            <person name="Hu Y."/>
            <person name="Wan P."/>
            <person name="Li L."/>
            <person name="Deng X."/>
            <person name="Kuang T."/>
            <person name="Xiang C."/>
            <person name="Zhu J.K."/>
            <person name="Oliver M.J."/>
            <person name="He Y."/>
        </authorList>
    </citation>
    <scope>NUCLEOTIDE SEQUENCE [LARGE SCALE GENOMIC DNA]</scope>
    <source>
        <strain evidence="2">cv. XS01</strain>
    </source>
</reference>
<keyword evidence="2" id="KW-1185">Reference proteome</keyword>
<dbReference type="AlphaFoldDB" id="A0A2Z7DAN1"/>
<dbReference type="EMBL" id="KQ987929">
    <property type="protein sequence ID" value="KZV56652.1"/>
    <property type="molecule type" value="Genomic_DNA"/>
</dbReference>
<protein>
    <submittedName>
        <fullName evidence="1">Uncharacterized protein</fullName>
    </submittedName>
</protein>
<proteinExistence type="predicted"/>
<gene>
    <name evidence="1" type="ORF">F511_42639</name>
</gene>